<protein>
    <recommendedName>
        <fullName evidence="4">Hydroxysteroid dehydrogenase-like protein 2</fullName>
    </recommendedName>
</protein>
<sequence length="281" mass="30775">MKSALIIGASRGIGRQISLTLAANGYQVGVASKTETSTAALPGSIHSVVEEIKSRGGSAIPIRCDARNEEDIRGAVYACTKQFGKIDLAVYNAGAILWKKVIETPLKRYDLMNSVNMRGSYVMVQEVLPKMLERKCGKIILVSPPIYNRFFKGKTPYAVTKVGMTVLVHGLANELTDTGVSVSALWPTSAIKSFVTEKMNTPDEVMYTSEIFADAVLKIAEEPSQKLNGMALLDEDYLRSEGVSDFTKYRCNPACAPPRMMPKKIPSLLVDEELETTFPKL</sequence>
<dbReference type="NCBIfam" id="NF006133">
    <property type="entry name" value="PRK08278.1"/>
    <property type="match status" value="1"/>
</dbReference>
<dbReference type="EMBL" id="VSWD01000012">
    <property type="protein sequence ID" value="KAK3085865.1"/>
    <property type="molecule type" value="Genomic_DNA"/>
</dbReference>
<evidence type="ECO:0008006" key="4">
    <source>
        <dbReference type="Google" id="ProtNLM"/>
    </source>
</evidence>
<dbReference type="AlphaFoldDB" id="A0AA88XHR2"/>
<dbReference type="PANTHER" id="PTHR42808">
    <property type="entry name" value="HYDROXYSTEROID DEHYDROGENASE-LIKE PROTEIN 2"/>
    <property type="match status" value="1"/>
</dbReference>
<dbReference type="Gene3D" id="3.40.50.720">
    <property type="entry name" value="NAD(P)-binding Rossmann-like Domain"/>
    <property type="match status" value="1"/>
</dbReference>
<dbReference type="InterPro" id="IPR002347">
    <property type="entry name" value="SDR_fam"/>
</dbReference>
<dbReference type="GO" id="GO:0016491">
    <property type="term" value="F:oxidoreductase activity"/>
    <property type="evidence" value="ECO:0007669"/>
    <property type="project" value="UniProtKB-KW"/>
</dbReference>
<reference evidence="2" key="1">
    <citation type="submission" date="2019-08" db="EMBL/GenBank/DDBJ databases">
        <title>The improved chromosome-level genome for the pearl oyster Pinctada fucata martensii using PacBio sequencing and Hi-C.</title>
        <authorList>
            <person name="Zheng Z."/>
        </authorList>
    </citation>
    <scope>NUCLEOTIDE SEQUENCE</scope>
    <source>
        <strain evidence="2">ZZ-2019</strain>
        <tissue evidence="2">Adductor muscle</tissue>
    </source>
</reference>
<evidence type="ECO:0000313" key="2">
    <source>
        <dbReference type="EMBL" id="KAK3085865.1"/>
    </source>
</evidence>
<dbReference type="InterPro" id="IPR020904">
    <property type="entry name" value="Sc_DH/Rdtase_CS"/>
</dbReference>
<keyword evidence="1" id="KW-0560">Oxidoreductase</keyword>
<gene>
    <name evidence="2" type="ORF">FSP39_009815</name>
</gene>
<evidence type="ECO:0000313" key="3">
    <source>
        <dbReference type="Proteomes" id="UP001186944"/>
    </source>
</evidence>
<dbReference type="SUPFAM" id="SSF51735">
    <property type="entry name" value="NAD(P)-binding Rossmann-fold domains"/>
    <property type="match status" value="1"/>
</dbReference>
<evidence type="ECO:0000256" key="1">
    <source>
        <dbReference type="ARBA" id="ARBA00023002"/>
    </source>
</evidence>
<organism evidence="2 3">
    <name type="scientific">Pinctada imbricata</name>
    <name type="common">Atlantic pearl-oyster</name>
    <name type="synonym">Pinctada martensii</name>
    <dbReference type="NCBI Taxonomy" id="66713"/>
    <lineage>
        <taxon>Eukaryota</taxon>
        <taxon>Metazoa</taxon>
        <taxon>Spiralia</taxon>
        <taxon>Lophotrochozoa</taxon>
        <taxon>Mollusca</taxon>
        <taxon>Bivalvia</taxon>
        <taxon>Autobranchia</taxon>
        <taxon>Pteriomorphia</taxon>
        <taxon>Pterioida</taxon>
        <taxon>Pterioidea</taxon>
        <taxon>Pteriidae</taxon>
        <taxon>Pinctada</taxon>
    </lineage>
</organism>
<comment type="caution">
    <text evidence="2">The sequence shown here is derived from an EMBL/GenBank/DDBJ whole genome shotgun (WGS) entry which is preliminary data.</text>
</comment>
<dbReference type="Pfam" id="PF00106">
    <property type="entry name" value="adh_short"/>
    <property type="match status" value="1"/>
</dbReference>
<dbReference type="PROSITE" id="PS00061">
    <property type="entry name" value="ADH_SHORT"/>
    <property type="match status" value="1"/>
</dbReference>
<keyword evidence="3" id="KW-1185">Reference proteome</keyword>
<dbReference type="PANTHER" id="PTHR42808:SF4">
    <property type="entry name" value="SHORT CHAIN DEHYDROGENASE"/>
    <property type="match status" value="1"/>
</dbReference>
<dbReference type="PRINTS" id="PR00081">
    <property type="entry name" value="GDHRDH"/>
</dbReference>
<dbReference type="Proteomes" id="UP001186944">
    <property type="component" value="Unassembled WGS sequence"/>
</dbReference>
<accession>A0AA88XHR2</accession>
<dbReference type="InterPro" id="IPR036291">
    <property type="entry name" value="NAD(P)-bd_dom_sf"/>
</dbReference>
<name>A0AA88XHR2_PINIB</name>
<dbReference type="InterPro" id="IPR051935">
    <property type="entry name" value="HSDL2"/>
</dbReference>
<proteinExistence type="predicted"/>